<protein>
    <recommendedName>
        <fullName evidence="1">protein acetyllysine N-acetyltransferase</fullName>
        <ecNumber evidence="1">2.3.1.286</ecNumber>
    </recommendedName>
</protein>
<dbReference type="SUPFAM" id="SSF52467">
    <property type="entry name" value="DHS-like NAD/FAD-binding domain"/>
    <property type="match status" value="1"/>
</dbReference>
<dbReference type="EMBL" id="JAUZQE010000021">
    <property type="protein sequence ID" value="MDR4126304.1"/>
    <property type="molecule type" value="Genomic_DNA"/>
</dbReference>
<dbReference type="InterPro" id="IPR003000">
    <property type="entry name" value="Sirtuin"/>
</dbReference>
<dbReference type="Gene3D" id="3.30.1600.10">
    <property type="entry name" value="SIR2/SIRT2 'Small Domain"/>
    <property type="match status" value="1"/>
</dbReference>
<dbReference type="RefSeq" id="WP_347287172.1">
    <property type="nucleotide sequence ID" value="NZ_JAUZQE010000021.1"/>
</dbReference>
<evidence type="ECO:0000256" key="4">
    <source>
        <dbReference type="PROSITE-ProRule" id="PRU00236"/>
    </source>
</evidence>
<dbReference type="Gene3D" id="3.40.50.1220">
    <property type="entry name" value="TPP-binding domain"/>
    <property type="match status" value="1"/>
</dbReference>
<organism evidence="6 7">
    <name type="scientific">Yanghanlia caeni</name>
    <dbReference type="NCBI Taxonomy" id="3064283"/>
    <lineage>
        <taxon>Bacteria</taxon>
        <taxon>Pseudomonadati</taxon>
        <taxon>Pseudomonadota</taxon>
        <taxon>Betaproteobacteria</taxon>
        <taxon>Burkholderiales</taxon>
        <taxon>Alcaligenaceae</taxon>
        <taxon>Yanghanlia</taxon>
    </lineage>
</organism>
<dbReference type="InterPro" id="IPR029035">
    <property type="entry name" value="DHS-like_NAD/FAD-binding_dom"/>
</dbReference>
<keyword evidence="2 6" id="KW-0808">Transferase</keyword>
<dbReference type="Proteomes" id="UP001232156">
    <property type="component" value="Unassembled WGS sequence"/>
</dbReference>
<comment type="caution">
    <text evidence="6">The sequence shown here is derived from an EMBL/GenBank/DDBJ whole genome shotgun (WGS) entry which is preliminary data.</text>
</comment>
<proteinExistence type="predicted"/>
<dbReference type="PANTHER" id="PTHR11085">
    <property type="entry name" value="NAD-DEPENDENT PROTEIN DEACYLASE SIRTUIN-5, MITOCHONDRIAL-RELATED"/>
    <property type="match status" value="1"/>
</dbReference>
<dbReference type="InterPro" id="IPR050134">
    <property type="entry name" value="NAD-dep_sirtuin_deacylases"/>
</dbReference>
<reference evidence="6 7" key="1">
    <citation type="submission" date="2023-08" db="EMBL/GenBank/DDBJ databases">
        <title>Alcaligenaceae gen. nov., a novel taxon isolated from the sludge of Yixing Pesticide Factory.</title>
        <authorList>
            <person name="Ruan L."/>
        </authorList>
    </citation>
    <scope>NUCLEOTIDE SEQUENCE [LARGE SCALE GENOMIC DNA]</scope>
    <source>
        <strain evidence="6 7">LG-2</strain>
    </source>
</reference>
<keyword evidence="7" id="KW-1185">Reference proteome</keyword>
<feature type="domain" description="Deacetylase sirtuin-type" evidence="5">
    <location>
        <begin position="12"/>
        <end position="284"/>
    </location>
</feature>
<keyword evidence="3" id="KW-0520">NAD</keyword>
<dbReference type="Pfam" id="PF02146">
    <property type="entry name" value="SIR2"/>
    <property type="match status" value="1"/>
</dbReference>
<dbReference type="InterPro" id="IPR026591">
    <property type="entry name" value="Sirtuin_cat_small_dom_sf"/>
</dbReference>
<evidence type="ECO:0000256" key="2">
    <source>
        <dbReference type="ARBA" id="ARBA00022679"/>
    </source>
</evidence>
<dbReference type="InterPro" id="IPR026590">
    <property type="entry name" value="Ssirtuin_cat_dom"/>
</dbReference>
<gene>
    <name evidence="6" type="ORF">Q8947_09955</name>
</gene>
<evidence type="ECO:0000313" key="6">
    <source>
        <dbReference type="EMBL" id="MDR4126304.1"/>
    </source>
</evidence>
<keyword evidence="6" id="KW-0012">Acyltransferase</keyword>
<name>A0ABU1D793_9BURK</name>
<dbReference type="PANTHER" id="PTHR11085:SF4">
    <property type="entry name" value="NAD-DEPENDENT PROTEIN DEACYLASE"/>
    <property type="match status" value="1"/>
</dbReference>
<dbReference type="PROSITE" id="PS50305">
    <property type="entry name" value="SIRTUIN"/>
    <property type="match status" value="1"/>
</dbReference>
<evidence type="ECO:0000259" key="5">
    <source>
        <dbReference type="PROSITE" id="PS50305"/>
    </source>
</evidence>
<evidence type="ECO:0000256" key="1">
    <source>
        <dbReference type="ARBA" id="ARBA00012928"/>
    </source>
</evidence>
<accession>A0ABU1D793</accession>
<dbReference type="EC" id="2.3.1.286" evidence="1"/>
<comment type="caution">
    <text evidence="4">Lacks conserved residue(s) required for the propagation of feature annotation.</text>
</comment>
<sequence length="284" mass="31291">MSEPIVSTHSDHDLPEALLTQALHWLREADALVVAAGAGMGVDSGLPDFRGDAGLWRAYPALGRARLAFTSIASPDAFRDRPHLAWGFYGHRLQLYRETVPHAGHAILRRWGERLTHGAFVYTSNVDGQFQKAGFDALRVAECHGSLHALQCMNACTGRCWPADGLNPEVDAQACELRSPLPECPDCAGLARPNVLMFNDYDWVPDRTDAQLHRLKQWLRRVRRPVVVEVGAGTAVPTVRWFATSLNAPVIRINLRESAIAHGRGVGLACRALPALQALDSRWD</sequence>
<evidence type="ECO:0000313" key="7">
    <source>
        <dbReference type="Proteomes" id="UP001232156"/>
    </source>
</evidence>
<dbReference type="GO" id="GO:0034979">
    <property type="term" value="F:NAD-dependent protein lysine deacetylase activity"/>
    <property type="evidence" value="ECO:0007669"/>
    <property type="project" value="UniProtKB-EC"/>
</dbReference>
<evidence type="ECO:0000256" key="3">
    <source>
        <dbReference type="ARBA" id="ARBA00023027"/>
    </source>
</evidence>